<protein>
    <submittedName>
        <fullName evidence="3">Uncharacterized protein</fullName>
    </submittedName>
</protein>
<keyword evidence="2" id="KW-0812">Transmembrane</keyword>
<keyword evidence="4" id="KW-1185">Reference proteome</keyword>
<dbReference type="AlphaFoldDB" id="A0A1G6LU88"/>
<feature type="transmembrane region" description="Helical" evidence="2">
    <location>
        <begin position="70"/>
        <end position="90"/>
    </location>
</feature>
<keyword evidence="2" id="KW-1133">Transmembrane helix</keyword>
<organism evidence="3 4">
    <name type="scientific">Geotoga petraea</name>
    <dbReference type="NCBI Taxonomy" id="28234"/>
    <lineage>
        <taxon>Bacteria</taxon>
        <taxon>Thermotogati</taxon>
        <taxon>Thermotogota</taxon>
        <taxon>Thermotogae</taxon>
        <taxon>Petrotogales</taxon>
        <taxon>Petrotogaceae</taxon>
        <taxon>Geotoga</taxon>
    </lineage>
</organism>
<sequence>MKDTEQRIIQQHQNERLDKLDKKLDKIDNKFDTFIEQIKNGYIPRRTIETLKQEDELMEKIVGDIIYKKIGKWVMALIGTNILTLIFFLIEMFGG</sequence>
<evidence type="ECO:0000313" key="3">
    <source>
        <dbReference type="EMBL" id="SDC46832.1"/>
    </source>
</evidence>
<dbReference type="STRING" id="28234.SAMN04488588_1148"/>
<keyword evidence="2" id="KW-0472">Membrane</keyword>
<gene>
    <name evidence="3" type="ORF">SAMN04488588_1148</name>
</gene>
<name>A0A1G6LU88_9BACT</name>
<dbReference type="Proteomes" id="UP000199322">
    <property type="component" value="Unassembled WGS sequence"/>
</dbReference>
<dbReference type="EMBL" id="FMYV01000004">
    <property type="protein sequence ID" value="SDC46832.1"/>
    <property type="molecule type" value="Genomic_DNA"/>
</dbReference>
<evidence type="ECO:0000256" key="2">
    <source>
        <dbReference type="SAM" id="Phobius"/>
    </source>
</evidence>
<feature type="coiled-coil region" evidence="1">
    <location>
        <begin position="10"/>
        <end position="37"/>
    </location>
</feature>
<keyword evidence="1" id="KW-0175">Coiled coil</keyword>
<evidence type="ECO:0000313" key="4">
    <source>
        <dbReference type="Proteomes" id="UP000199322"/>
    </source>
</evidence>
<evidence type="ECO:0000256" key="1">
    <source>
        <dbReference type="SAM" id="Coils"/>
    </source>
</evidence>
<proteinExistence type="predicted"/>
<reference evidence="3 4" key="1">
    <citation type="submission" date="2016-10" db="EMBL/GenBank/DDBJ databases">
        <authorList>
            <person name="de Groot N.N."/>
        </authorList>
    </citation>
    <scope>NUCLEOTIDE SEQUENCE [LARGE SCALE GENOMIC DNA]</scope>
    <source>
        <strain evidence="3 4">WG14</strain>
    </source>
</reference>
<accession>A0A1G6LU88</accession>